<comment type="caution">
    <text evidence="1">The sequence shown here is derived from an EMBL/GenBank/DDBJ whole genome shotgun (WGS) entry which is preliminary data.</text>
</comment>
<keyword evidence="2" id="KW-1185">Reference proteome</keyword>
<dbReference type="OrthoDB" id="3626581at2759"/>
<dbReference type="AlphaFoldDB" id="A0A139HU43"/>
<evidence type="ECO:0000313" key="2">
    <source>
        <dbReference type="Proteomes" id="UP000070133"/>
    </source>
</evidence>
<dbReference type="Proteomes" id="UP000070133">
    <property type="component" value="Unassembled WGS sequence"/>
</dbReference>
<evidence type="ECO:0000313" key="1">
    <source>
        <dbReference type="EMBL" id="KXT05956.1"/>
    </source>
</evidence>
<reference evidence="1 2" key="1">
    <citation type="submission" date="2015-07" db="EMBL/GenBank/DDBJ databases">
        <title>Comparative genomics of the Sigatoka disease complex on banana suggests a link between parallel evolutionary changes in Pseudocercospora fijiensis and Pseudocercospora eumusae and increased virulence on the banana host.</title>
        <authorList>
            <person name="Chang T.-C."/>
            <person name="Salvucci A."/>
            <person name="Crous P.W."/>
            <person name="Stergiopoulos I."/>
        </authorList>
    </citation>
    <scope>NUCLEOTIDE SEQUENCE [LARGE SCALE GENOMIC DNA]</scope>
    <source>
        <strain evidence="1 2">CBS 114824</strain>
    </source>
</reference>
<gene>
    <name evidence="1" type="ORF">AC578_382</name>
</gene>
<name>A0A139HU43_9PEZI</name>
<sequence length="247" mass="28391">MTSYDIDASSPAELKDKLSALSAQCCEDSTLNITIRLYRALISDEDWEVVQSVHQNYRGLEEAESCSRETIHTLYTEWAHAIRDAELPACSKSTSEPAVKFYLDIRRPTDDREFTFASEMEHRGLHRITALLKHRFKDFGSLEAVLINAACWCMLAESEKQVALPRGQSWPRLRHSCGQENIDWQRANWRNPEMSNAVFGGGDAPTYEQRLKIDFDASSVHQRGCFNRTCLKLAAEHWDDEYWKDVP</sequence>
<accession>A0A139HU43</accession>
<proteinExistence type="predicted"/>
<dbReference type="EMBL" id="LFZN01000009">
    <property type="protein sequence ID" value="KXT05956.1"/>
    <property type="molecule type" value="Genomic_DNA"/>
</dbReference>
<protein>
    <submittedName>
        <fullName evidence="1">Uncharacterized protein</fullName>
    </submittedName>
</protein>
<organism evidence="1 2">
    <name type="scientific">Pseudocercospora eumusae</name>
    <dbReference type="NCBI Taxonomy" id="321146"/>
    <lineage>
        <taxon>Eukaryota</taxon>
        <taxon>Fungi</taxon>
        <taxon>Dikarya</taxon>
        <taxon>Ascomycota</taxon>
        <taxon>Pezizomycotina</taxon>
        <taxon>Dothideomycetes</taxon>
        <taxon>Dothideomycetidae</taxon>
        <taxon>Mycosphaerellales</taxon>
        <taxon>Mycosphaerellaceae</taxon>
        <taxon>Pseudocercospora</taxon>
    </lineage>
</organism>